<keyword evidence="4" id="KW-0285">Flavoprotein</keyword>
<dbReference type="Gene3D" id="3.40.50.720">
    <property type="entry name" value="NAD(P)-binding Rossmann-like Domain"/>
    <property type="match status" value="1"/>
</dbReference>
<name>A0AB36TE46_ACETH</name>
<evidence type="ECO:0000256" key="6">
    <source>
        <dbReference type="ARBA" id="ARBA00022723"/>
    </source>
</evidence>
<evidence type="ECO:0000256" key="3">
    <source>
        <dbReference type="ARBA" id="ARBA00011048"/>
    </source>
</evidence>
<comment type="caution">
    <text evidence="12">The sequence shown here is derived from an EMBL/GenBank/DDBJ whole genome shotgun (WGS) entry which is preliminary data.</text>
</comment>
<keyword evidence="6" id="KW-0479">Metal-binding</keyword>
<dbReference type="Pfam" id="PF00724">
    <property type="entry name" value="Oxidored_FMN"/>
    <property type="match status" value="1"/>
</dbReference>
<dbReference type="CDD" id="cd02803">
    <property type="entry name" value="OYE_like_FMN_family"/>
    <property type="match status" value="1"/>
</dbReference>
<evidence type="ECO:0000256" key="7">
    <source>
        <dbReference type="ARBA" id="ARBA00023002"/>
    </source>
</evidence>
<dbReference type="SUPFAM" id="SSF51905">
    <property type="entry name" value="FAD/NAD(P)-binding domain"/>
    <property type="match status" value="1"/>
</dbReference>
<dbReference type="RefSeq" id="WP_003516932.1">
    <property type="nucleotide sequence ID" value="NZ_CP013828.1"/>
</dbReference>
<dbReference type="InterPro" id="IPR051793">
    <property type="entry name" value="NADH:flavin_oxidoreductase"/>
</dbReference>
<comment type="similarity">
    <text evidence="3">In the N-terminal section; belongs to the NADH:flavin oxidoreductase/NADH oxidase family.</text>
</comment>
<evidence type="ECO:0000256" key="1">
    <source>
        <dbReference type="ARBA" id="ARBA00001917"/>
    </source>
</evidence>
<dbReference type="Pfam" id="PF07992">
    <property type="entry name" value="Pyr_redox_2"/>
    <property type="match status" value="1"/>
</dbReference>
<dbReference type="GO" id="GO:0046872">
    <property type="term" value="F:metal ion binding"/>
    <property type="evidence" value="ECO:0007669"/>
    <property type="project" value="UniProtKB-KW"/>
</dbReference>
<dbReference type="SUPFAM" id="SSF51395">
    <property type="entry name" value="FMN-linked oxidoreductases"/>
    <property type="match status" value="1"/>
</dbReference>
<evidence type="ECO:0000256" key="5">
    <source>
        <dbReference type="ARBA" id="ARBA00022643"/>
    </source>
</evidence>
<evidence type="ECO:0000259" key="10">
    <source>
        <dbReference type="Pfam" id="PF00724"/>
    </source>
</evidence>
<dbReference type="PANTHER" id="PTHR42917:SF2">
    <property type="entry name" value="2,4-DIENOYL-COA REDUCTASE [(2E)-ENOYL-COA-PRODUCING]"/>
    <property type="match status" value="1"/>
</dbReference>
<feature type="domain" description="NADH:flavin oxidoreductase/NADH oxidase N-terminal" evidence="10">
    <location>
        <begin position="5"/>
        <end position="338"/>
    </location>
</feature>
<keyword evidence="5" id="KW-0288">FMN</keyword>
<comment type="cofactor">
    <cofactor evidence="2">
        <name>[4Fe-4S] cluster</name>
        <dbReference type="ChEBI" id="CHEBI:49883"/>
    </cofactor>
</comment>
<organism evidence="12 13">
    <name type="scientific">Acetivibrio thermocellus AD2</name>
    <dbReference type="NCBI Taxonomy" id="1138384"/>
    <lineage>
        <taxon>Bacteria</taxon>
        <taxon>Bacillati</taxon>
        <taxon>Bacillota</taxon>
        <taxon>Clostridia</taxon>
        <taxon>Eubacteriales</taxon>
        <taxon>Oscillospiraceae</taxon>
        <taxon>Acetivibrio</taxon>
    </lineage>
</organism>
<dbReference type="EMBL" id="PDBW01000001">
    <property type="protein sequence ID" value="PFH01820.1"/>
    <property type="molecule type" value="Genomic_DNA"/>
</dbReference>
<dbReference type="PANTHER" id="PTHR42917">
    <property type="entry name" value="2,4-DIENOYL-COA REDUCTASE"/>
    <property type="match status" value="1"/>
</dbReference>
<dbReference type="AlphaFoldDB" id="A0AB36TE46"/>
<comment type="cofactor">
    <cofactor evidence="1">
        <name>FMN</name>
        <dbReference type="ChEBI" id="CHEBI:58210"/>
    </cofactor>
</comment>
<dbReference type="GO" id="GO:0051536">
    <property type="term" value="F:iron-sulfur cluster binding"/>
    <property type="evidence" value="ECO:0007669"/>
    <property type="project" value="UniProtKB-KW"/>
</dbReference>
<dbReference type="Gene3D" id="3.50.50.60">
    <property type="entry name" value="FAD/NAD(P)-binding domain"/>
    <property type="match status" value="1"/>
</dbReference>
<evidence type="ECO:0000313" key="12">
    <source>
        <dbReference type="EMBL" id="PFH01820.1"/>
    </source>
</evidence>
<feature type="domain" description="FAD/NAD(P)-binding" evidence="11">
    <location>
        <begin position="385"/>
        <end position="612"/>
    </location>
</feature>
<dbReference type="PRINTS" id="PR00411">
    <property type="entry name" value="PNDRDTASEI"/>
</dbReference>
<gene>
    <name evidence="12" type="ORF">M972_11564</name>
</gene>
<evidence type="ECO:0000313" key="13">
    <source>
        <dbReference type="Proteomes" id="UP000223596"/>
    </source>
</evidence>
<evidence type="ECO:0000256" key="4">
    <source>
        <dbReference type="ARBA" id="ARBA00022630"/>
    </source>
</evidence>
<evidence type="ECO:0000256" key="9">
    <source>
        <dbReference type="ARBA" id="ARBA00023014"/>
    </source>
</evidence>
<keyword evidence="8" id="KW-0408">Iron</keyword>
<evidence type="ECO:0000256" key="8">
    <source>
        <dbReference type="ARBA" id="ARBA00023004"/>
    </source>
</evidence>
<sequence length="645" mass="70956">MAYDKLFEPGYIGKVKIKNRLVMSPMNTHFSIGDPAVLSERYFEYYKARARGGVGLIITTHVKAEKNIDPYPLTYGYATFDSVSQIKYFNEITEMAHRYDAKIAIELSPGTGRLADATLKDKWPVGPSEIEILGMPGVKTRALTKDEIHGLVEAYGKAAGLAKQAGFDIIYVHFTAYLGDQFLSSAWNHRTDEYGGSLENRMRFLLECIESARNNVGSDFPMIVGLALDHGFPGGRELDETIEIAKRLKQIGIDTLHLRRGSYDNMNLLIPTEYMEDAVSVDYAAKVREQAGIQVISDGNISDPVLANKLVEENKLDFVGLGRALLADPEWVNKVRADKKEDIVPCVRCMQCINRIFFGQYAACSVNPVLGKEYLSPILPAKKPKKVLVIGGGMAGMAFAKMAEEKGHDVTLLESTSELGGHLLEGAVMDHKKEVDAYCRHLVREIKNSGVKVKYNTRATKELVKELNPDAVVVATGSVPVIPDVPGIDRPNVRIATKLLKEGQDTGQNVIIVGGGLVGCETGLHLAEKGKKVTIIDMLPEVAQDVIFMARFSLLEALKNKGIETYGGLKLTEITESGIVVEDSNGDKKEMACDTVVIAVGLKADDTLYNELVNEFDEVYRIGDCIKARKFIDAIQEAFQVAVDI</sequence>
<dbReference type="PRINTS" id="PR00368">
    <property type="entry name" value="FADPNR"/>
</dbReference>
<evidence type="ECO:0000256" key="2">
    <source>
        <dbReference type="ARBA" id="ARBA00001966"/>
    </source>
</evidence>
<dbReference type="Gene3D" id="3.20.20.70">
    <property type="entry name" value="Aldolase class I"/>
    <property type="match status" value="1"/>
</dbReference>
<dbReference type="GO" id="GO:0016491">
    <property type="term" value="F:oxidoreductase activity"/>
    <property type="evidence" value="ECO:0007669"/>
    <property type="project" value="UniProtKB-KW"/>
</dbReference>
<keyword evidence="7" id="KW-0560">Oxidoreductase</keyword>
<proteinExistence type="inferred from homology"/>
<evidence type="ECO:0000259" key="11">
    <source>
        <dbReference type="Pfam" id="PF07992"/>
    </source>
</evidence>
<dbReference type="InterPro" id="IPR023753">
    <property type="entry name" value="FAD/NAD-binding_dom"/>
</dbReference>
<dbReference type="InterPro" id="IPR036188">
    <property type="entry name" value="FAD/NAD-bd_sf"/>
</dbReference>
<dbReference type="InterPro" id="IPR013785">
    <property type="entry name" value="Aldolase_TIM"/>
</dbReference>
<dbReference type="Proteomes" id="UP000223596">
    <property type="component" value="Unassembled WGS sequence"/>
</dbReference>
<protein>
    <submittedName>
        <fullName evidence="12">2-enoate reductase</fullName>
    </submittedName>
</protein>
<keyword evidence="9" id="KW-0411">Iron-sulfur</keyword>
<dbReference type="GO" id="GO:0010181">
    <property type="term" value="F:FMN binding"/>
    <property type="evidence" value="ECO:0007669"/>
    <property type="project" value="InterPro"/>
</dbReference>
<reference evidence="12 13" key="1">
    <citation type="submission" date="2017-09" db="EMBL/GenBank/DDBJ databases">
        <title>Evaluation of Pacific Biosciences Sequencing Technology to Finishing C. thermocellum Genome Sequences.</title>
        <authorList>
            <person name="Brown S."/>
        </authorList>
    </citation>
    <scope>NUCLEOTIDE SEQUENCE [LARGE SCALE GENOMIC DNA]</scope>
    <source>
        <strain evidence="12 13">AD2</strain>
    </source>
</reference>
<accession>A0AB36TE46</accession>
<dbReference type="InterPro" id="IPR001155">
    <property type="entry name" value="OxRdtase_FMN_N"/>
</dbReference>